<accession>A0A8H3I8V4</accession>
<dbReference type="OrthoDB" id="247013at2759"/>
<comment type="similarity">
    <text evidence="1">Belongs to the rtf2 family.</text>
</comment>
<evidence type="ECO:0000256" key="1">
    <source>
        <dbReference type="ARBA" id="ARBA00009885"/>
    </source>
</evidence>
<dbReference type="AlphaFoldDB" id="A0A8H3I8V4"/>
<dbReference type="GO" id="GO:0005634">
    <property type="term" value="C:nucleus"/>
    <property type="evidence" value="ECO:0007669"/>
    <property type="project" value="TreeGrafter"/>
</dbReference>
<dbReference type="InterPro" id="IPR027799">
    <property type="entry name" value="Rtf2_RING-finger"/>
</dbReference>
<dbReference type="CDD" id="cd16653">
    <property type="entry name" value="RING-like_Rtf2"/>
    <property type="match status" value="1"/>
</dbReference>
<feature type="compositionally biased region" description="Polar residues" evidence="2">
    <location>
        <begin position="278"/>
        <end position="289"/>
    </location>
</feature>
<evidence type="ECO:0000313" key="4">
    <source>
        <dbReference type="Proteomes" id="UP000664521"/>
    </source>
</evidence>
<dbReference type="InterPro" id="IPR013083">
    <property type="entry name" value="Znf_RING/FYVE/PHD"/>
</dbReference>
<dbReference type="InterPro" id="IPR006735">
    <property type="entry name" value="Rtf2"/>
</dbReference>
<keyword evidence="4" id="KW-1185">Reference proteome</keyword>
<organism evidence="3 4">
    <name type="scientific">Heterodermia speciosa</name>
    <dbReference type="NCBI Taxonomy" id="116794"/>
    <lineage>
        <taxon>Eukaryota</taxon>
        <taxon>Fungi</taxon>
        <taxon>Dikarya</taxon>
        <taxon>Ascomycota</taxon>
        <taxon>Pezizomycotina</taxon>
        <taxon>Lecanoromycetes</taxon>
        <taxon>OSLEUM clade</taxon>
        <taxon>Lecanoromycetidae</taxon>
        <taxon>Caliciales</taxon>
        <taxon>Physciaceae</taxon>
        <taxon>Heterodermia</taxon>
    </lineage>
</organism>
<dbReference type="EMBL" id="CAJPDS010000023">
    <property type="protein sequence ID" value="CAF9919207.1"/>
    <property type="molecule type" value="Genomic_DNA"/>
</dbReference>
<evidence type="ECO:0008006" key="5">
    <source>
        <dbReference type="Google" id="ProtNLM"/>
    </source>
</evidence>
<sequence length="312" mass="34255">MGNDGGSIPTRRELVKQAAKDLNTTQVKEVQKEQQEHGWVTCALSHRPLALPVVSDWSGKLFNKDAVLESLIANSGDKIEPQPPKEEQAEDVRIGSLRDIVEVKFLAEPDGDQDESRKISTGWVCPITNKPLGPGVKAVYLVPCGHAFAETALKELSAEACLQCNEPFSPSNIISILPVLPTDRLRLKDRALRLREQGLTHSLKKASGSGKKRKKIKNDIEFPAIKIEDESGEVERALVEEDKPTTTVSGIKNAGTASLTAKVLAEEQDRNKRRKMGNNENLKGLFSSSTEHEGKQADFMTRGYSIPAGARR</sequence>
<dbReference type="PANTHER" id="PTHR12775">
    <property type="entry name" value="PROTEIN C20ORF43 HOMOLOG"/>
    <property type="match status" value="1"/>
</dbReference>
<feature type="region of interest" description="Disordered" evidence="2">
    <location>
        <begin position="262"/>
        <end position="312"/>
    </location>
</feature>
<gene>
    <name evidence="3" type="ORF">HETSPECPRED_003974</name>
</gene>
<name>A0A8H3I8V4_9LECA</name>
<dbReference type="Gene3D" id="3.30.40.10">
    <property type="entry name" value="Zinc/RING finger domain, C3HC4 (zinc finger)"/>
    <property type="match status" value="1"/>
</dbReference>
<evidence type="ECO:0000256" key="2">
    <source>
        <dbReference type="SAM" id="MobiDB-lite"/>
    </source>
</evidence>
<protein>
    <recommendedName>
        <fullName evidence="5">Replication termination factor 2</fullName>
    </recommendedName>
</protein>
<dbReference type="Proteomes" id="UP000664521">
    <property type="component" value="Unassembled WGS sequence"/>
</dbReference>
<dbReference type="GO" id="GO:0006274">
    <property type="term" value="P:DNA replication termination"/>
    <property type="evidence" value="ECO:0007669"/>
    <property type="project" value="TreeGrafter"/>
</dbReference>
<evidence type="ECO:0000313" key="3">
    <source>
        <dbReference type="EMBL" id="CAF9919207.1"/>
    </source>
</evidence>
<comment type="caution">
    <text evidence="3">The sequence shown here is derived from an EMBL/GenBank/DDBJ whole genome shotgun (WGS) entry which is preliminary data.</text>
</comment>
<dbReference type="Pfam" id="PF04641">
    <property type="entry name" value="Rtf2"/>
    <property type="match status" value="1"/>
</dbReference>
<proteinExistence type="inferred from homology"/>
<reference evidence="3" key="1">
    <citation type="submission" date="2021-03" db="EMBL/GenBank/DDBJ databases">
        <authorList>
            <person name="Tagirdzhanova G."/>
        </authorList>
    </citation>
    <scope>NUCLEOTIDE SEQUENCE</scope>
</reference>
<dbReference type="PANTHER" id="PTHR12775:SF0">
    <property type="entry name" value="REPLICATION TERMINATION FACTOR 2"/>
    <property type="match status" value="1"/>
</dbReference>